<organism evidence="1 2">
    <name type="scientific">Dreissena polymorpha</name>
    <name type="common">Zebra mussel</name>
    <name type="synonym">Mytilus polymorpha</name>
    <dbReference type="NCBI Taxonomy" id="45954"/>
    <lineage>
        <taxon>Eukaryota</taxon>
        <taxon>Metazoa</taxon>
        <taxon>Spiralia</taxon>
        <taxon>Lophotrochozoa</taxon>
        <taxon>Mollusca</taxon>
        <taxon>Bivalvia</taxon>
        <taxon>Autobranchia</taxon>
        <taxon>Heteroconchia</taxon>
        <taxon>Euheterodonta</taxon>
        <taxon>Imparidentia</taxon>
        <taxon>Neoheterodontei</taxon>
        <taxon>Myida</taxon>
        <taxon>Dreissenoidea</taxon>
        <taxon>Dreissenidae</taxon>
        <taxon>Dreissena</taxon>
    </lineage>
</organism>
<keyword evidence="2" id="KW-1185">Reference proteome</keyword>
<evidence type="ECO:0000313" key="1">
    <source>
        <dbReference type="EMBL" id="KAH3776458.1"/>
    </source>
</evidence>
<comment type="caution">
    <text evidence="1">The sequence shown here is derived from an EMBL/GenBank/DDBJ whole genome shotgun (WGS) entry which is preliminary data.</text>
</comment>
<accession>A0A9D4EBU6</accession>
<reference evidence="1" key="2">
    <citation type="submission" date="2020-11" db="EMBL/GenBank/DDBJ databases">
        <authorList>
            <person name="McCartney M.A."/>
            <person name="Auch B."/>
            <person name="Kono T."/>
            <person name="Mallez S."/>
            <person name="Becker A."/>
            <person name="Gohl D.M."/>
            <person name="Silverstein K.A.T."/>
            <person name="Koren S."/>
            <person name="Bechman K.B."/>
            <person name="Herman A."/>
            <person name="Abrahante J.E."/>
            <person name="Garbe J."/>
        </authorList>
    </citation>
    <scope>NUCLEOTIDE SEQUENCE</scope>
    <source>
        <strain evidence="1">Duluth1</strain>
        <tissue evidence="1">Whole animal</tissue>
    </source>
</reference>
<proteinExistence type="predicted"/>
<reference evidence="1" key="1">
    <citation type="journal article" date="2019" name="bioRxiv">
        <title>The Genome of the Zebra Mussel, Dreissena polymorpha: A Resource for Invasive Species Research.</title>
        <authorList>
            <person name="McCartney M.A."/>
            <person name="Auch B."/>
            <person name="Kono T."/>
            <person name="Mallez S."/>
            <person name="Zhang Y."/>
            <person name="Obille A."/>
            <person name="Becker A."/>
            <person name="Abrahante J.E."/>
            <person name="Garbe J."/>
            <person name="Badalamenti J.P."/>
            <person name="Herman A."/>
            <person name="Mangelson H."/>
            <person name="Liachko I."/>
            <person name="Sullivan S."/>
            <person name="Sone E.D."/>
            <person name="Koren S."/>
            <person name="Silverstein K.A.T."/>
            <person name="Beckman K.B."/>
            <person name="Gohl D.M."/>
        </authorList>
    </citation>
    <scope>NUCLEOTIDE SEQUENCE</scope>
    <source>
        <strain evidence="1">Duluth1</strain>
        <tissue evidence="1">Whole animal</tissue>
    </source>
</reference>
<gene>
    <name evidence="1" type="ORF">DPMN_177883</name>
</gene>
<dbReference type="EMBL" id="JAIWYP010000009">
    <property type="protein sequence ID" value="KAH3776458.1"/>
    <property type="molecule type" value="Genomic_DNA"/>
</dbReference>
<sequence>MMAILPIMGRLSKQLQTNSVDFSAVKPHITSTCDTLQYVLVVEGVFVHKLSIFVRSEGDSFLNGKSLSESECKKVCDIQMI</sequence>
<protein>
    <submittedName>
        <fullName evidence="1">Uncharacterized protein</fullName>
    </submittedName>
</protein>
<evidence type="ECO:0000313" key="2">
    <source>
        <dbReference type="Proteomes" id="UP000828390"/>
    </source>
</evidence>
<dbReference type="Proteomes" id="UP000828390">
    <property type="component" value="Unassembled WGS sequence"/>
</dbReference>
<dbReference type="AlphaFoldDB" id="A0A9D4EBU6"/>
<name>A0A9D4EBU6_DREPO</name>